<dbReference type="InterPro" id="IPR003724">
    <property type="entry name" value="CblAdoTrfase_CobA"/>
</dbReference>
<dbReference type="EC" id="2.5.1.17" evidence="1"/>
<name>A0ABX8RFG3_9CLOT</name>
<evidence type="ECO:0000313" key="1">
    <source>
        <dbReference type="EMBL" id="QXM07202.1"/>
    </source>
</evidence>
<dbReference type="Pfam" id="PF02572">
    <property type="entry name" value="CobA_CobO_BtuR"/>
    <property type="match status" value="1"/>
</dbReference>
<dbReference type="GO" id="GO:0008817">
    <property type="term" value="F:corrinoid adenosyltransferase activity"/>
    <property type="evidence" value="ECO:0007669"/>
    <property type="project" value="UniProtKB-EC"/>
</dbReference>
<dbReference type="Proteomes" id="UP000886818">
    <property type="component" value="Chromosome"/>
</dbReference>
<protein>
    <submittedName>
        <fullName evidence="1">Cob(I)yrinic acid a,c-diamide adenosyltransferase</fullName>
        <ecNumber evidence="1">2.5.1.17</ecNumber>
    </submittedName>
</protein>
<gene>
    <name evidence="1" type="primary">cobO</name>
    <name evidence="1" type="ORF">KVH43_05755</name>
</gene>
<keyword evidence="2" id="KW-1185">Reference proteome</keyword>
<dbReference type="RefSeq" id="WP_218283888.1">
    <property type="nucleotide sequence ID" value="NZ_CP078093.1"/>
</dbReference>
<organism evidence="1 2">
    <name type="scientific">Crassaminicella indica</name>
    <dbReference type="NCBI Taxonomy" id="2855394"/>
    <lineage>
        <taxon>Bacteria</taxon>
        <taxon>Bacillati</taxon>
        <taxon>Bacillota</taxon>
        <taxon>Clostridia</taxon>
        <taxon>Eubacteriales</taxon>
        <taxon>Clostridiaceae</taxon>
        <taxon>Crassaminicella</taxon>
    </lineage>
</organism>
<dbReference type="NCBIfam" id="TIGR00708">
    <property type="entry name" value="cobA"/>
    <property type="match status" value="1"/>
</dbReference>
<proteinExistence type="predicted"/>
<dbReference type="CDD" id="cd00561">
    <property type="entry name" value="CobA_ACA"/>
    <property type="match status" value="1"/>
</dbReference>
<dbReference type="PANTHER" id="PTHR46638:SF1">
    <property type="entry name" value="CORRINOID ADENOSYLTRANSFERASE"/>
    <property type="match status" value="1"/>
</dbReference>
<dbReference type="PIRSF" id="PIRSF015617">
    <property type="entry name" value="Adensltrnsf_CobA"/>
    <property type="match status" value="1"/>
</dbReference>
<keyword evidence="1" id="KW-0808">Transferase</keyword>
<evidence type="ECO:0000313" key="2">
    <source>
        <dbReference type="Proteomes" id="UP000886818"/>
    </source>
</evidence>
<sequence length="171" mass="19201">MNKGYIHVYTGNGKGKTTAALGLTIRALGAGKKVFVAQFVKSMEYNELKILKKLENVDVALYGHGCFITKEPAKEDILAAQEGLKKVKDILKSKKYDVVILDEITIAVFFKLLSTQDVLSLLEYKPDPTELVITGRYCPEEIIKKADLVTEMREIKHYYTQGVLSREGIDK</sequence>
<dbReference type="PANTHER" id="PTHR46638">
    <property type="entry name" value="CORRINOID ADENOSYLTRANSFERASE"/>
    <property type="match status" value="1"/>
</dbReference>
<dbReference type="NCBIfam" id="NF004637">
    <property type="entry name" value="PRK05986.1"/>
    <property type="match status" value="1"/>
</dbReference>
<dbReference type="EMBL" id="CP078093">
    <property type="protein sequence ID" value="QXM07202.1"/>
    <property type="molecule type" value="Genomic_DNA"/>
</dbReference>
<reference evidence="1" key="1">
    <citation type="submission" date="2021-07" db="EMBL/GenBank/DDBJ databases">
        <title>Complete genome sequence of Crassaminicella sp. 143-21, isolated from a deep-sea hydrothermal vent.</title>
        <authorList>
            <person name="Li X."/>
        </authorList>
    </citation>
    <scope>NUCLEOTIDE SEQUENCE</scope>
    <source>
        <strain evidence="1">143-21</strain>
    </source>
</reference>
<accession>A0ABX8RFG3</accession>